<gene>
    <name evidence="1" type="ORF">BN46_1129</name>
</gene>
<dbReference type="InterPro" id="IPR014512">
    <property type="entry name" value="O_gly_hydro"/>
</dbReference>
<evidence type="ECO:0000313" key="1">
    <source>
        <dbReference type="EMBL" id="CCI83855.1"/>
    </source>
</evidence>
<dbReference type="SUPFAM" id="SSF48208">
    <property type="entry name" value="Six-hairpin glycosidases"/>
    <property type="match status" value="1"/>
</dbReference>
<comment type="caution">
    <text evidence="1">The sequence shown here is derived from an EMBL/GenBank/DDBJ whole genome shotgun (WGS) entry which is preliminary data.</text>
</comment>
<dbReference type="PIRSF" id="PIRSF021505">
    <property type="entry name" value="O_gly_hdrol"/>
    <property type="match status" value="1"/>
</dbReference>
<dbReference type="Pfam" id="PF03663">
    <property type="entry name" value="Glyco_hydro_76"/>
    <property type="match status" value="1"/>
</dbReference>
<evidence type="ECO:0008006" key="3">
    <source>
        <dbReference type="Google" id="ProtNLM"/>
    </source>
</evidence>
<organism evidence="1 2">
    <name type="scientific">Corynebacterium otitidis ATCC 51513</name>
    <dbReference type="NCBI Taxonomy" id="883169"/>
    <lineage>
        <taxon>Bacteria</taxon>
        <taxon>Bacillati</taxon>
        <taxon>Actinomycetota</taxon>
        <taxon>Actinomycetes</taxon>
        <taxon>Mycobacteriales</taxon>
        <taxon>Corynebacteriaceae</taxon>
        <taxon>Corynebacterium</taxon>
    </lineage>
</organism>
<dbReference type="InterPro" id="IPR005198">
    <property type="entry name" value="Glyco_hydro_76"/>
</dbReference>
<dbReference type="InterPro" id="IPR008928">
    <property type="entry name" value="6-hairpin_glycosidase_sf"/>
</dbReference>
<proteinExistence type="predicted"/>
<dbReference type="Gene3D" id="1.50.10.20">
    <property type="match status" value="1"/>
</dbReference>
<dbReference type="AlphaFoldDB" id="I7KJV0"/>
<dbReference type="InterPro" id="IPR053169">
    <property type="entry name" value="MUG_Protein"/>
</dbReference>
<reference evidence="1 2" key="1">
    <citation type="journal article" date="2012" name="J. Bacteriol.">
        <title>Draft Genome Sequence of Turicella otitidis ATCC 51513, Isolated from Middle Ear Fluid from a Child with Otitis Media.</title>
        <authorList>
            <person name="Brinkrolf K."/>
            <person name="Schneider J."/>
            <person name="Knecht M."/>
            <person name="Ruckert C."/>
            <person name="Tauch A."/>
        </authorList>
    </citation>
    <scope>NUCLEOTIDE SEQUENCE [LARGE SCALE GENOMIC DNA]</scope>
    <source>
        <strain evidence="1 2">ATCC 51513</strain>
    </source>
</reference>
<sequence>MGRRKNQAIVDEKWSHRADLAEAAVTDRHARKLWGLPRTNLAVVAWPANLKELLFLRWHCWWQAHYLDCVVDAYERRGTAARRRRIRETIRGVRTRHIRPLTTLRDYDDKAWLALALGRAAEHVKPHRRGLEALREDVAGGIDELAGALPWRAGQTYYNVPANGPAAIMLARTGRLDEARLITDWIIDRLRNDDGLIMDGLRRNMHGSELAKGVHPSNQGTTLGACVEITLALREKAGFARDRRIRGYADAERADESMPYITTARSLVHAISAEMADATGVIDWETGEGDGGLFKGILARYLADAAVRLPADNPANRSAKQLAAKLVRRSAESVWSHRLEVDGLPVFPSDWTEDARLPHNFGLGPRSIAESAGMIRITERDLSIQLSGWLLLEAAARVEAWAASQEPSPA</sequence>
<dbReference type="PANTHER" id="PTHR47791">
    <property type="entry name" value="MEIOTICALLY UP-REGULATED GENE 191 PROTEIN"/>
    <property type="match status" value="1"/>
</dbReference>
<dbReference type="GO" id="GO:0005975">
    <property type="term" value="P:carbohydrate metabolic process"/>
    <property type="evidence" value="ECO:0007669"/>
    <property type="project" value="InterPro"/>
</dbReference>
<dbReference type="PANTHER" id="PTHR47791:SF3">
    <property type="entry name" value="MEIOTICALLY UP-REGULATED GENE 191 PROTEIN"/>
    <property type="match status" value="1"/>
</dbReference>
<dbReference type="EMBL" id="CAJZ01000158">
    <property type="protein sequence ID" value="CCI83855.1"/>
    <property type="molecule type" value="Genomic_DNA"/>
</dbReference>
<protein>
    <recommendedName>
        <fullName evidence="3">Glycoside hydrolase family 76</fullName>
    </recommendedName>
</protein>
<name>I7KJV0_9CORY</name>
<accession>I7KJV0</accession>
<dbReference type="Proteomes" id="UP000011016">
    <property type="component" value="Unassembled WGS sequence"/>
</dbReference>
<evidence type="ECO:0000313" key="2">
    <source>
        <dbReference type="Proteomes" id="UP000011016"/>
    </source>
</evidence>